<dbReference type="Proteomes" id="UP000050700">
    <property type="component" value="Unassembled WGS sequence"/>
</dbReference>
<accession>A0A158SVZ2</accession>
<dbReference type="PATRIC" id="fig|727.582.peg.581"/>
<dbReference type="EMBL" id="JMQP01000002">
    <property type="protein sequence ID" value="KIS35036.1"/>
    <property type="molecule type" value="Genomic_DNA"/>
</dbReference>
<reference evidence="1 2" key="1">
    <citation type="submission" date="2014-05" db="EMBL/GenBank/DDBJ databases">
        <title>Methylome analysis of the phasevarions of Haemophilus influenzae.</title>
        <authorList>
            <person name="Atack J.M."/>
            <person name="Fox K.L."/>
            <person name="Power P.M."/>
            <person name="Clark T."/>
            <person name="Jurcisek J."/>
            <person name="Korlach J."/>
            <person name="Bakaletz L.O."/>
            <person name="Jennings M.P."/>
        </authorList>
    </citation>
    <scope>NUCLEOTIDE SEQUENCE [LARGE SCALE GENOMIC DNA]</scope>
    <source>
        <strain evidence="1 2">1209</strain>
    </source>
</reference>
<name>A0A158SVZ2_HAEIF</name>
<gene>
    <name evidence="1" type="ORF">NTHI1209_00639</name>
</gene>
<sequence>MLLYLFNYLFISILMDVLDFTNVIQVTNLIKIFKFNFDLT</sequence>
<comment type="caution">
    <text evidence="1">The sequence shown here is derived from an EMBL/GenBank/DDBJ whole genome shotgun (WGS) entry which is preliminary data.</text>
</comment>
<organism evidence="1 2">
    <name type="scientific">Haemophilus influenzae</name>
    <dbReference type="NCBI Taxonomy" id="727"/>
    <lineage>
        <taxon>Bacteria</taxon>
        <taxon>Pseudomonadati</taxon>
        <taxon>Pseudomonadota</taxon>
        <taxon>Gammaproteobacteria</taxon>
        <taxon>Pasteurellales</taxon>
        <taxon>Pasteurellaceae</taxon>
        <taxon>Haemophilus</taxon>
    </lineage>
</organism>
<dbReference type="AlphaFoldDB" id="A0A158SVZ2"/>
<protein>
    <submittedName>
        <fullName evidence="1">Uncharacterized protein</fullName>
    </submittedName>
</protein>
<evidence type="ECO:0000313" key="1">
    <source>
        <dbReference type="EMBL" id="KIS35036.1"/>
    </source>
</evidence>
<evidence type="ECO:0000313" key="2">
    <source>
        <dbReference type="Proteomes" id="UP000050700"/>
    </source>
</evidence>
<proteinExistence type="predicted"/>